<proteinExistence type="predicted"/>
<protein>
    <submittedName>
        <fullName evidence="1">Uncharacterized protein</fullName>
    </submittedName>
</protein>
<feature type="non-terminal residue" evidence="1">
    <location>
        <position position="1"/>
    </location>
</feature>
<accession>A0A820CVW1</accession>
<name>A0A820CVW1_9BILA</name>
<organism evidence="1 2">
    <name type="scientific">Rotaria sordida</name>
    <dbReference type="NCBI Taxonomy" id="392033"/>
    <lineage>
        <taxon>Eukaryota</taxon>
        <taxon>Metazoa</taxon>
        <taxon>Spiralia</taxon>
        <taxon>Gnathifera</taxon>
        <taxon>Rotifera</taxon>
        <taxon>Eurotatoria</taxon>
        <taxon>Bdelloidea</taxon>
        <taxon>Philodinida</taxon>
        <taxon>Philodinidae</taxon>
        <taxon>Rotaria</taxon>
    </lineage>
</organism>
<dbReference type="Proteomes" id="UP000663823">
    <property type="component" value="Unassembled WGS sequence"/>
</dbReference>
<comment type="caution">
    <text evidence="1">The sequence shown here is derived from an EMBL/GenBank/DDBJ whole genome shotgun (WGS) entry which is preliminary data.</text>
</comment>
<reference evidence="1" key="1">
    <citation type="submission" date="2021-02" db="EMBL/GenBank/DDBJ databases">
        <authorList>
            <person name="Nowell W R."/>
        </authorList>
    </citation>
    <scope>NUCLEOTIDE SEQUENCE</scope>
</reference>
<dbReference type="EMBL" id="CAJOAX010025092">
    <property type="protein sequence ID" value="CAF4220851.1"/>
    <property type="molecule type" value="Genomic_DNA"/>
</dbReference>
<evidence type="ECO:0000313" key="2">
    <source>
        <dbReference type="Proteomes" id="UP000663823"/>
    </source>
</evidence>
<gene>
    <name evidence="1" type="ORF">OTI717_LOCUS39369</name>
</gene>
<sequence>MSINGSLIQVKRMNSSVHACDLPMNISWETNGTIVAENLTTEYCTLNSAHLC</sequence>
<dbReference type="AlphaFoldDB" id="A0A820CVW1"/>
<evidence type="ECO:0000313" key="1">
    <source>
        <dbReference type="EMBL" id="CAF4220851.1"/>
    </source>
</evidence>